<dbReference type="SUPFAM" id="SSF54654">
    <property type="entry name" value="CI-2 family of serine protease inhibitors"/>
    <property type="match status" value="1"/>
</dbReference>
<comment type="caution">
    <text evidence="4">The sequence shown here is derived from an EMBL/GenBank/DDBJ whole genome shotgun (WGS) entry which is preliminary data.</text>
</comment>
<dbReference type="AlphaFoldDB" id="A0ABD1XN16"/>
<keyword evidence="2" id="KW-0646">Protease inhibitor</keyword>
<keyword evidence="3" id="KW-0722">Serine protease inhibitor</keyword>
<evidence type="ECO:0000313" key="4">
    <source>
        <dbReference type="EMBL" id="KAL2610154.1"/>
    </source>
</evidence>
<keyword evidence="5" id="KW-1185">Reference proteome</keyword>
<evidence type="ECO:0000256" key="3">
    <source>
        <dbReference type="ARBA" id="ARBA00022900"/>
    </source>
</evidence>
<comment type="similarity">
    <text evidence="1">Belongs to the protease inhibitor I13 (potato type I serine protease inhibitor) family.</text>
</comment>
<evidence type="ECO:0000256" key="1">
    <source>
        <dbReference type="ARBA" id="ARBA00008210"/>
    </source>
</evidence>
<gene>
    <name evidence="4" type="ORF">R1flu_028727</name>
</gene>
<dbReference type="Proteomes" id="UP001605036">
    <property type="component" value="Unassembled WGS sequence"/>
</dbReference>
<dbReference type="EMBL" id="JBHFFA010000008">
    <property type="protein sequence ID" value="KAL2610154.1"/>
    <property type="molecule type" value="Genomic_DNA"/>
</dbReference>
<protein>
    <submittedName>
        <fullName evidence="4">Uncharacterized protein</fullName>
    </submittedName>
</protein>
<proteinExistence type="inferred from homology"/>
<organism evidence="4 5">
    <name type="scientific">Riccia fluitans</name>
    <dbReference type="NCBI Taxonomy" id="41844"/>
    <lineage>
        <taxon>Eukaryota</taxon>
        <taxon>Viridiplantae</taxon>
        <taxon>Streptophyta</taxon>
        <taxon>Embryophyta</taxon>
        <taxon>Marchantiophyta</taxon>
        <taxon>Marchantiopsida</taxon>
        <taxon>Marchantiidae</taxon>
        <taxon>Marchantiales</taxon>
        <taxon>Ricciaceae</taxon>
        <taxon>Riccia</taxon>
    </lineage>
</organism>
<evidence type="ECO:0000313" key="5">
    <source>
        <dbReference type="Proteomes" id="UP001605036"/>
    </source>
</evidence>
<dbReference type="InterPro" id="IPR036354">
    <property type="entry name" value="Prot_inh_pot1_sf"/>
</dbReference>
<reference evidence="4 5" key="1">
    <citation type="submission" date="2024-09" db="EMBL/GenBank/DDBJ databases">
        <title>Chromosome-scale assembly of Riccia fluitans.</title>
        <authorList>
            <person name="Paukszto L."/>
            <person name="Sawicki J."/>
            <person name="Karawczyk K."/>
            <person name="Piernik-Szablinska J."/>
            <person name="Szczecinska M."/>
            <person name="Mazdziarz M."/>
        </authorList>
    </citation>
    <scope>NUCLEOTIDE SEQUENCE [LARGE SCALE GENOMIC DNA]</scope>
    <source>
        <strain evidence="4">Rf_01</strain>
        <tissue evidence="4">Aerial parts of the thallus</tissue>
    </source>
</reference>
<dbReference type="Gene3D" id="3.30.10.10">
    <property type="entry name" value="Trypsin Inhibitor V, subunit A"/>
    <property type="match status" value="1"/>
</dbReference>
<dbReference type="GO" id="GO:0004867">
    <property type="term" value="F:serine-type endopeptidase inhibitor activity"/>
    <property type="evidence" value="ECO:0007669"/>
    <property type="project" value="UniProtKB-KW"/>
</dbReference>
<sequence length="144" mass="15539">MTGTIQSAWPEYQGQNIYDVQKQLEANGVKAFISDGTTALPSSTSTDGDDSVCLDDVWLYPGSGDLVLGIPARGPRHADRVNIGWPELVGTPFQKAAKFITAEQLGVKVVYGPEGFGCTKDYRLDRVFLYVGKDGNVSLIPKLG</sequence>
<name>A0ABD1XN16_9MARC</name>
<evidence type="ECO:0000256" key="2">
    <source>
        <dbReference type="ARBA" id="ARBA00022690"/>
    </source>
</evidence>
<dbReference type="PANTHER" id="PTHR33091">
    <property type="entry name" value="PROTEIN, PUTATIVE, EXPRESSED-RELATED"/>
    <property type="match status" value="1"/>
</dbReference>
<accession>A0ABD1XN16</accession>
<dbReference type="Pfam" id="PF00280">
    <property type="entry name" value="potato_inhibit"/>
    <property type="match status" value="1"/>
</dbReference>
<dbReference type="PANTHER" id="PTHR33091:SF29">
    <property type="entry name" value="SUBTILISIN INHIBITOR 1"/>
    <property type="match status" value="1"/>
</dbReference>
<dbReference type="InterPro" id="IPR000864">
    <property type="entry name" value="Prot_inh_pot1"/>
</dbReference>